<keyword evidence="3" id="KW-1185">Reference proteome</keyword>
<feature type="domain" description="DUF2383" evidence="1">
    <location>
        <begin position="16"/>
        <end position="123"/>
    </location>
</feature>
<evidence type="ECO:0000313" key="2">
    <source>
        <dbReference type="EMBL" id="MFD0975667.1"/>
    </source>
</evidence>
<dbReference type="NCBIfam" id="TIGR02284">
    <property type="entry name" value="PA2169 family four-helix-bundle protein"/>
    <property type="match status" value="1"/>
</dbReference>
<dbReference type="Gene3D" id="1.20.1260.10">
    <property type="match status" value="1"/>
</dbReference>
<name>A0ABW3IC76_9FLAO</name>
<dbReference type="Proteomes" id="UP001597100">
    <property type="component" value="Unassembled WGS sequence"/>
</dbReference>
<dbReference type="InterPro" id="IPR012347">
    <property type="entry name" value="Ferritin-like"/>
</dbReference>
<accession>A0ABW3IC76</accession>
<evidence type="ECO:0000313" key="3">
    <source>
        <dbReference type="Proteomes" id="UP001597100"/>
    </source>
</evidence>
<dbReference type="InterPro" id="IPR009078">
    <property type="entry name" value="Ferritin-like_SF"/>
</dbReference>
<dbReference type="InterPro" id="IPR019052">
    <property type="entry name" value="DUF2383"/>
</dbReference>
<dbReference type="InterPro" id="IPR011971">
    <property type="entry name" value="CHP02284"/>
</dbReference>
<gene>
    <name evidence="2" type="ORF">ACFQ1G_02580</name>
</gene>
<dbReference type="SUPFAM" id="SSF47240">
    <property type="entry name" value="Ferritin-like"/>
    <property type="match status" value="1"/>
</dbReference>
<organism evidence="2 3">
    <name type="scientific">Salinimicrobium gaetbulicola</name>
    <dbReference type="NCBI Taxonomy" id="999702"/>
    <lineage>
        <taxon>Bacteria</taxon>
        <taxon>Pseudomonadati</taxon>
        <taxon>Bacteroidota</taxon>
        <taxon>Flavobacteriia</taxon>
        <taxon>Flavobacteriales</taxon>
        <taxon>Flavobacteriaceae</taxon>
        <taxon>Salinimicrobium</taxon>
    </lineage>
</organism>
<dbReference type="RefSeq" id="WP_380736709.1">
    <property type="nucleotide sequence ID" value="NZ_JBHTJP010000032.1"/>
</dbReference>
<sequence length="161" mass="18769">MKTTRESAKERSHDQVVHCLQVLLEKNYDAAKDYKIAVERAENNDLKQFLKKQVVRRDHYTTELDKLIHSLNAKPKEKGSLTGSLHRTWLNLKSSIGKDTDQTLLKECLQGEKQSIEEYEDKLSKHKIPPHIKEVLQRQLKEMRSTYENVKSMEDIPTGQV</sequence>
<comment type="caution">
    <text evidence="2">The sequence shown here is derived from an EMBL/GenBank/DDBJ whole genome shotgun (WGS) entry which is preliminary data.</text>
</comment>
<evidence type="ECO:0000259" key="1">
    <source>
        <dbReference type="Pfam" id="PF09537"/>
    </source>
</evidence>
<protein>
    <submittedName>
        <fullName evidence="2">PA2169 family four-helix-bundle protein</fullName>
    </submittedName>
</protein>
<reference evidence="3" key="1">
    <citation type="journal article" date="2019" name="Int. J. Syst. Evol. Microbiol.">
        <title>The Global Catalogue of Microorganisms (GCM) 10K type strain sequencing project: providing services to taxonomists for standard genome sequencing and annotation.</title>
        <authorList>
            <consortium name="The Broad Institute Genomics Platform"/>
            <consortium name="The Broad Institute Genome Sequencing Center for Infectious Disease"/>
            <person name="Wu L."/>
            <person name="Ma J."/>
        </authorList>
    </citation>
    <scope>NUCLEOTIDE SEQUENCE [LARGE SCALE GENOMIC DNA]</scope>
    <source>
        <strain evidence="3">CCUG 60898</strain>
    </source>
</reference>
<proteinExistence type="predicted"/>
<dbReference type="EMBL" id="JBHTJP010000032">
    <property type="protein sequence ID" value="MFD0975667.1"/>
    <property type="molecule type" value="Genomic_DNA"/>
</dbReference>
<dbReference type="Pfam" id="PF09537">
    <property type="entry name" value="DUF2383"/>
    <property type="match status" value="1"/>
</dbReference>